<evidence type="ECO:0000313" key="1">
    <source>
        <dbReference type="EMBL" id="KAJ8122949.1"/>
    </source>
</evidence>
<gene>
    <name evidence="1" type="ORF">O1611_g9711</name>
</gene>
<organism evidence="1 2">
    <name type="scientific">Lasiodiplodia mahajangana</name>
    <dbReference type="NCBI Taxonomy" id="1108764"/>
    <lineage>
        <taxon>Eukaryota</taxon>
        <taxon>Fungi</taxon>
        <taxon>Dikarya</taxon>
        <taxon>Ascomycota</taxon>
        <taxon>Pezizomycotina</taxon>
        <taxon>Dothideomycetes</taxon>
        <taxon>Dothideomycetes incertae sedis</taxon>
        <taxon>Botryosphaeriales</taxon>
        <taxon>Botryosphaeriaceae</taxon>
        <taxon>Lasiodiplodia</taxon>
    </lineage>
</organism>
<name>A0ACC2J6I2_9PEZI</name>
<dbReference type="Proteomes" id="UP001153332">
    <property type="component" value="Unassembled WGS sequence"/>
</dbReference>
<dbReference type="EMBL" id="JAPUUL010003441">
    <property type="protein sequence ID" value="KAJ8122949.1"/>
    <property type="molecule type" value="Genomic_DNA"/>
</dbReference>
<proteinExistence type="predicted"/>
<keyword evidence="2" id="KW-1185">Reference proteome</keyword>
<evidence type="ECO:0000313" key="2">
    <source>
        <dbReference type="Proteomes" id="UP001153332"/>
    </source>
</evidence>
<comment type="caution">
    <text evidence="1">The sequence shown here is derived from an EMBL/GenBank/DDBJ whole genome shotgun (WGS) entry which is preliminary data.</text>
</comment>
<sequence>MLFPKIVLLSLVLLWHGADPRHLAQRDSVIDSVINRALDDPNGQPSCRPVCESCGSSCSVTAASKRNLLELVPPNTTAGDELSSAQQFEDTDYSSFERALKPQRQTTIGSRDNPQTNLISLDLSTDHNDYTFAVRKEFSDFSSNVLNIGIEGLTGCTVLAVVSPKAVYMAHFYENLAFRPDGRIAPDTAFEQNCLNLITGQGARWRARGDHLDPSLFEGTTNGPAIAYIMTPRQDQETPTKQNPSPPVPGPDTQFYPGRMEQLSQTLTSLIPGLEVVHYNYIAMNSKDYTQSYQGRALFEYDPNADGSNNANFRLWYEQTMVDGRSAGIIKLNPGTAVGGQASLVNGTTKYGYGWAANNRAIDDKV</sequence>
<protein>
    <submittedName>
        <fullName evidence="1">Uncharacterized protein</fullName>
    </submittedName>
</protein>
<reference evidence="1" key="1">
    <citation type="submission" date="2022-12" db="EMBL/GenBank/DDBJ databases">
        <title>Genome Sequence of Lasiodiplodia mahajangana.</title>
        <authorList>
            <person name="Buettner E."/>
        </authorList>
    </citation>
    <scope>NUCLEOTIDE SEQUENCE</scope>
    <source>
        <strain evidence="1">VT137</strain>
    </source>
</reference>
<accession>A0ACC2J6I2</accession>